<feature type="domain" description="DUF4097" evidence="1">
    <location>
        <begin position="121"/>
        <end position="270"/>
    </location>
</feature>
<organism evidence="2 3">
    <name type="scientific">Streptomyces californicus</name>
    <dbReference type="NCBI Taxonomy" id="67351"/>
    <lineage>
        <taxon>Bacteria</taxon>
        <taxon>Bacillati</taxon>
        <taxon>Actinomycetota</taxon>
        <taxon>Actinomycetes</taxon>
        <taxon>Kitasatosporales</taxon>
        <taxon>Streptomycetaceae</taxon>
        <taxon>Streptomyces</taxon>
    </lineage>
</organism>
<dbReference type="GeneID" id="63984715"/>
<accession>A0ABX7JCI1</accession>
<sequence>MPVRTLTATRPGPVLVDAQLLGAMGTITVRTAHDRTTAQITLRTADETGPLADSVANARLDADGTALTAHVQAVGRAGTNQGSGVVAGGTRYAVVQNVSNNCGSMIAVSGGDLNIGPGGLTFNPRSQSGSTIEILALVPEGSSLTARTQAADVTAYATLATVQVETESGNITAAHTTDVTATTQGGDIHLGRTDVARATTQAGDVTVDDFGGTAHLKSVSGDLRLHAAAGGDVIANTVAGDVTITATDRAIDDGLDIRAHSLAGDVQLPLTSPHPTRGPRRRQP</sequence>
<proteinExistence type="predicted"/>
<gene>
    <name evidence="2" type="ORF">I6J41_34365</name>
</gene>
<evidence type="ECO:0000313" key="3">
    <source>
        <dbReference type="Proteomes" id="UP000598054"/>
    </source>
</evidence>
<dbReference type="Pfam" id="PF13349">
    <property type="entry name" value="DUF4097"/>
    <property type="match status" value="1"/>
</dbReference>
<dbReference type="Proteomes" id="UP000598054">
    <property type="component" value="Plasmid unnamed1"/>
</dbReference>
<protein>
    <submittedName>
        <fullName evidence="2">DUF4097 family beta strand repeat protein</fullName>
    </submittedName>
</protein>
<keyword evidence="2" id="KW-0614">Plasmid</keyword>
<dbReference type="RefSeq" id="WP_031013442.1">
    <property type="nucleotide sequence ID" value="NZ_CP070243.1"/>
</dbReference>
<keyword evidence="3" id="KW-1185">Reference proteome</keyword>
<dbReference type="InterPro" id="IPR025164">
    <property type="entry name" value="Toastrack_DUF4097"/>
</dbReference>
<geneLocation type="plasmid" evidence="2 3">
    <name>unnamed1</name>
</geneLocation>
<dbReference type="EMBL" id="CP070250">
    <property type="protein sequence ID" value="QRV45877.1"/>
    <property type="molecule type" value="Genomic_DNA"/>
</dbReference>
<evidence type="ECO:0000259" key="1">
    <source>
        <dbReference type="Pfam" id="PF13349"/>
    </source>
</evidence>
<name>A0ABX7JCI1_9ACTN</name>
<evidence type="ECO:0000313" key="2">
    <source>
        <dbReference type="EMBL" id="QRV45877.1"/>
    </source>
</evidence>
<reference evidence="2 3" key="1">
    <citation type="submission" date="2021-02" db="EMBL/GenBank/DDBJ databases">
        <title>FDA dAtabase for Regulatory Grade micrObial Sequences (FDA-ARGOS): Supporting development and validation of Infectious Disease Dx tests.</title>
        <authorList>
            <person name="Sproer C."/>
            <person name="Gronow S."/>
            <person name="Severitt S."/>
            <person name="Schroder I."/>
            <person name="Tallon L."/>
            <person name="Sadzewicz L."/>
            <person name="Zhao X."/>
            <person name="Boylan J."/>
            <person name="Ott S."/>
            <person name="Bowen H."/>
            <person name="Vavikolanu K."/>
            <person name="Mehta A."/>
            <person name="Aluvathingal J."/>
            <person name="Nadendla S."/>
            <person name="Lowell S."/>
            <person name="Myers T."/>
            <person name="Yan Y."/>
            <person name="Sichtig H."/>
        </authorList>
    </citation>
    <scope>NUCLEOTIDE SEQUENCE [LARGE SCALE GENOMIC DNA]</scope>
    <source>
        <strain evidence="2 3">FDAARGOS_1211</strain>
        <plasmid evidence="2 3">unnamed1</plasmid>
    </source>
</reference>